<feature type="chain" id="PRO_5047498775" evidence="2">
    <location>
        <begin position="27"/>
        <end position="349"/>
    </location>
</feature>
<dbReference type="Gene3D" id="3.60.21.10">
    <property type="match status" value="1"/>
</dbReference>
<dbReference type="Pfam" id="PF09587">
    <property type="entry name" value="PGA_cap"/>
    <property type="match status" value="1"/>
</dbReference>
<evidence type="ECO:0000313" key="5">
    <source>
        <dbReference type="Proteomes" id="UP001589748"/>
    </source>
</evidence>
<name>A0ABV5LMU5_9ACTN</name>
<accession>A0ABV5LMU5</accession>
<comment type="caution">
    <text evidence="4">The sequence shown here is derived from an EMBL/GenBank/DDBJ whole genome shotgun (WGS) entry which is preliminary data.</text>
</comment>
<dbReference type="CDD" id="cd07381">
    <property type="entry name" value="MPP_CapA"/>
    <property type="match status" value="1"/>
</dbReference>
<dbReference type="SMART" id="SM00854">
    <property type="entry name" value="PGA_cap"/>
    <property type="match status" value="1"/>
</dbReference>
<feature type="signal peptide" evidence="2">
    <location>
        <begin position="1"/>
        <end position="26"/>
    </location>
</feature>
<organism evidence="4 5">
    <name type="scientific">Kineococcus gynurae</name>
    <dbReference type="NCBI Taxonomy" id="452979"/>
    <lineage>
        <taxon>Bacteria</taxon>
        <taxon>Bacillati</taxon>
        <taxon>Actinomycetota</taxon>
        <taxon>Actinomycetes</taxon>
        <taxon>Kineosporiales</taxon>
        <taxon>Kineosporiaceae</taxon>
        <taxon>Kineococcus</taxon>
    </lineage>
</organism>
<dbReference type="RefSeq" id="WP_380136424.1">
    <property type="nucleotide sequence ID" value="NZ_JBHLUI010000006.1"/>
</dbReference>
<dbReference type="PROSITE" id="PS51257">
    <property type="entry name" value="PROKAR_LIPOPROTEIN"/>
    <property type="match status" value="1"/>
</dbReference>
<dbReference type="InterPro" id="IPR019079">
    <property type="entry name" value="Capsule_synth_CapA"/>
</dbReference>
<dbReference type="Proteomes" id="UP001589748">
    <property type="component" value="Unassembled WGS sequence"/>
</dbReference>
<protein>
    <submittedName>
        <fullName evidence="4">CapA family protein</fullName>
    </submittedName>
</protein>
<proteinExistence type="inferred from homology"/>
<feature type="domain" description="Capsule synthesis protein CapA" evidence="3">
    <location>
        <begin position="41"/>
        <end position="286"/>
    </location>
</feature>
<dbReference type="InterPro" id="IPR029052">
    <property type="entry name" value="Metallo-depent_PP-like"/>
</dbReference>
<evidence type="ECO:0000313" key="4">
    <source>
        <dbReference type="EMBL" id="MFB9375368.1"/>
    </source>
</evidence>
<dbReference type="EMBL" id="JBHMDM010000001">
    <property type="protein sequence ID" value="MFB9375368.1"/>
    <property type="molecule type" value="Genomic_DNA"/>
</dbReference>
<dbReference type="InterPro" id="IPR052169">
    <property type="entry name" value="CW_Biosynth-Accessory"/>
</dbReference>
<reference evidence="4 5" key="1">
    <citation type="submission" date="2024-09" db="EMBL/GenBank/DDBJ databases">
        <authorList>
            <person name="Sun Q."/>
            <person name="Mori K."/>
        </authorList>
    </citation>
    <scope>NUCLEOTIDE SEQUENCE [LARGE SCALE GENOMIC DNA]</scope>
    <source>
        <strain evidence="4 5">TISTR 1856</strain>
    </source>
</reference>
<evidence type="ECO:0000256" key="2">
    <source>
        <dbReference type="SAM" id="SignalP"/>
    </source>
</evidence>
<dbReference type="PANTHER" id="PTHR33393:SF13">
    <property type="entry name" value="PGA BIOSYNTHESIS PROTEIN CAPA"/>
    <property type="match status" value="1"/>
</dbReference>
<gene>
    <name evidence="4" type="ORF">ACFFVI_00140</name>
</gene>
<evidence type="ECO:0000259" key="3">
    <source>
        <dbReference type="SMART" id="SM00854"/>
    </source>
</evidence>
<keyword evidence="5" id="KW-1185">Reference proteome</keyword>
<sequence>MSRPAGALAGAFGGAFALALPLVLTACGGGDPAPAAPPPVTVAVAGDVNAAGAAAAALDPDGLAAITPALSAADVTLVNVETAITERGTPAAKQFTFRAPPTLLERLRAAGVDVAAMANNHSLDYGVTGLRDTLAAARSTSMPVIGLGEDVGAASAPWRTTVRGHRLSVFAATQVLDGNLAASWTAGEDKPGLAAVNSADGQERLVAAVRAERARADSVVVVLHWGKELDACPLPRQEELADALVAAGADAVVGSHAHRLLGNGYRSAGGRTGFVDYGLGNFVFAARSAATTATGVLTLTLQPGRAPAARWTPATIEAGVPVPLAGAEADAALAARDELRSCTDLRAAP</sequence>
<dbReference type="PANTHER" id="PTHR33393">
    <property type="entry name" value="POLYGLUTAMINE SYNTHESIS ACCESSORY PROTEIN RV0574C-RELATED"/>
    <property type="match status" value="1"/>
</dbReference>
<keyword evidence="2" id="KW-0732">Signal</keyword>
<comment type="similarity">
    <text evidence="1">Belongs to the CapA family.</text>
</comment>
<dbReference type="SUPFAM" id="SSF56300">
    <property type="entry name" value="Metallo-dependent phosphatases"/>
    <property type="match status" value="1"/>
</dbReference>
<evidence type="ECO:0000256" key="1">
    <source>
        <dbReference type="ARBA" id="ARBA00005662"/>
    </source>
</evidence>